<name>A0A1R1XQH2_9FUNG</name>
<dbReference type="Proteomes" id="UP000187429">
    <property type="component" value="Unassembled WGS sequence"/>
</dbReference>
<proteinExistence type="predicted"/>
<evidence type="ECO:0000313" key="1">
    <source>
        <dbReference type="EMBL" id="OMJ16865.1"/>
    </source>
</evidence>
<accession>A0A1R1XQH2</accession>
<comment type="caution">
    <text evidence="1">The sequence shown here is derived from an EMBL/GenBank/DDBJ whole genome shotgun (WGS) entry which is preliminary data.</text>
</comment>
<protein>
    <submittedName>
        <fullName evidence="1">Uncharacterized protein</fullName>
    </submittedName>
</protein>
<gene>
    <name evidence="1" type="ORF">AYI69_g7668</name>
</gene>
<organism evidence="1 2">
    <name type="scientific">Smittium culicis</name>
    <dbReference type="NCBI Taxonomy" id="133412"/>
    <lineage>
        <taxon>Eukaryota</taxon>
        <taxon>Fungi</taxon>
        <taxon>Fungi incertae sedis</taxon>
        <taxon>Zoopagomycota</taxon>
        <taxon>Kickxellomycotina</taxon>
        <taxon>Harpellomycetes</taxon>
        <taxon>Harpellales</taxon>
        <taxon>Legeriomycetaceae</taxon>
        <taxon>Smittium</taxon>
    </lineage>
</organism>
<dbReference type="EMBL" id="LSSM01003753">
    <property type="protein sequence ID" value="OMJ16865.1"/>
    <property type="molecule type" value="Genomic_DNA"/>
</dbReference>
<dbReference type="OrthoDB" id="5629914at2759"/>
<reference evidence="2" key="1">
    <citation type="submission" date="2017-01" db="EMBL/GenBank/DDBJ databases">
        <authorList>
            <person name="Wang Y."/>
            <person name="White M."/>
            <person name="Kvist S."/>
            <person name="Moncalvo J.-M."/>
        </authorList>
    </citation>
    <scope>NUCLEOTIDE SEQUENCE [LARGE SCALE GENOMIC DNA]</scope>
    <source>
        <strain evidence="2">ID-206-W2</strain>
    </source>
</reference>
<keyword evidence="2" id="KW-1185">Reference proteome</keyword>
<dbReference type="AlphaFoldDB" id="A0A1R1XQH2"/>
<evidence type="ECO:0000313" key="2">
    <source>
        <dbReference type="Proteomes" id="UP000187429"/>
    </source>
</evidence>
<sequence>MILSSPISIQLSNFKSNSNSHKKSSNISVRRLDKKNALIVPSDSKFPSDLPSYEKVPGNGFTKGGSKKIDLEKSSNIYNYIEPVTNLNGLAIDDGFSQYITTGNYSLYDDKFTRSYVNESDTLPSYTPFDNPISLLAHENSDSLLLEYSEIFQNPNINDLPGCSPEDAFNDYFNRKAKVSSINLFQQAATFQTASCIITESYPDNDSMILSSTLSAFSSLN</sequence>